<feature type="compositionally biased region" description="Acidic residues" evidence="8">
    <location>
        <begin position="591"/>
        <end position="605"/>
    </location>
</feature>
<dbReference type="InterPro" id="IPR001650">
    <property type="entry name" value="Helicase_C-like"/>
</dbReference>
<dbReference type="SUPFAM" id="SSF52540">
    <property type="entry name" value="P-loop containing nucleoside triphosphate hydrolases"/>
    <property type="match status" value="1"/>
</dbReference>
<evidence type="ECO:0000256" key="1">
    <source>
        <dbReference type="ARBA" id="ARBA00005446"/>
    </source>
</evidence>
<dbReference type="AlphaFoldDB" id="A0A8H6HGM3"/>
<sequence length="664" mass="73008">MAQPTPPSLPAIPPVRKYKPSEVNLSTLSERALAKLKKKPFEWQLKAAKHLLCGEDLILDVGTGCGKSLVFQLPLLLDDMDISMVVSPLSALMVEQLSLISTVAVCAETLEEMGRDTMFERIVSGYYQQVLVSPEIVISPAFRKAVFSKQGFTDRLRCVCVDEAHCINIWGGTFRPDYAQLGVLRGRLPSAIPLLIASATLPTHVLEDVRRKLQLFQDAPIISVTNDRPNVSLSSPSDIAQTALYVNQRTTCEDACDVLRKWARHVGFSREAASAAIVFYHAKVGTARKREIEAKVKSGEVRIIVCTEALGMGCDIRSLKRVVMWQMPLLFCGLVQRAGHAARDMTQKGEAILIVSGATIAKGVSETQMSVALEEGVLEHESENCAEDEEESLRNEGIAVGPGNELESVEELGVRVGRTQAATKSKGKGKRADERYNQHELSALNKYLPVHLVQLQYPATSTFRPDPSLLCCDVCDPDSFKVEDITLEKVKGLARGRKKQLPYAEELGKRIRTKLEAWHEDTLLQEYYGDSDMVSISGEALLGDDVISKIADCGKYLRTAEDLARHLLLNVLEPIYTKLDEDIGLVTLPESDEDVLEPESEESDNAEPSTTAAVPAPRIYTRNEKTEQLSGTTIPTTCGCSAGHCPKAWNQTRPSRCGSTRTGD</sequence>
<comment type="similarity">
    <text evidence="1">Belongs to the helicase family. RecQ subfamily.</text>
</comment>
<protein>
    <recommendedName>
        <fullName evidence="7">DNA 3'-5' helicase</fullName>
        <ecNumber evidence="7">5.6.2.4</ecNumber>
    </recommendedName>
</protein>
<dbReference type="Pfam" id="PF00270">
    <property type="entry name" value="DEAD"/>
    <property type="match status" value="1"/>
</dbReference>
<dbReference type="PROSITE" id="PS51192">
    <property type="entry name" value="HELICASE_ATP_BIND_1"/>
    <property type="match status" value="1"/>
</dbReference>
<organism evidence="11 12">
    <name type="scientific">Ephemerocybe angulata</name>
    <dbReference type="NCBI Taxonomy" id="980116"/>
    <lineage>
        <taxon>Eukaryota</taxon>
        <taxon>Fungi</taxon>
        <taxon>Dikarya</taxon>
        <taxon>Basidiomycota</taxon>
        <taxon>Agaricomycotina</taxon>
        <taxon>Agaricomycetes</taxon>
        <taxon>Agaricomycetidae</taxon>
        <taxon>Agaricales</taxon>
        <taxon>Agaricineae</taxon>
        <taxon>Psathyrellaceae</taxon>
        <taxon>Ephemerocybe</taxon>
    </lineage>
</organism>
<dbReference type="Gene3D" id="3.40.50.300">
    <property type="entry name" value="P-loop containing nucleotide triphosphate hydrolases"/>
    <property type="match status" value="2"/>
</dbReference>
<comment type="caution">
    <text evidence="11">The sequence shown here is derived from an EMBL/GenBank/DDBJ whole genome shotgun (WGS) entry which is preliminary data.</text>
</comment>
<accession>A0A8H6HGM3</accession>
<dbReference type="SMART" id="SM00490">
    <property type="entry name" value="HELICc"/>
    <property type="match status" value="1"/>
</dbReference>
<dbReference type="GO" id="GO:0005737">
    <property type="term" value="C:cytoplasm"/>
    <property type="evidence" value="ECO:0007669"/>
    <property type="project" value="TreeGrafter"/>
</dbReference>
<dbReference type="Pfam" id="PF00271">
    <property type="entry name" value="Helicase_C"/>
    <property type="match status" value="1"/>
</dbReference>
<dbReference type="PROSITE" id="PS51194">
    <property type="entry name" value="HELICASE_CTER"/>
    <property type="match status" value="1"/>
</dbReference>
<evidence type="ECO:0000256" key="5">
    <source>
        <dbReference type="ARBA" id="ARBA00023235"/>
    </source>
</evidence>
<evidence type="ECO:0000256" key="2">
    <source>
        <dbReference type="ARBA" id="ARBA00022741"/>
    </source>
</evidence>
<keyword evidence="11" id="KW-0378">Hydrolase</keyword>
<name>A0A8H6HGM3_9AGAR</name>
<dbReference type="GO" id="GO:0000724">
    <property type="term" value="P:double-strand break repair via homologous recombination"/>
    <property type="evidence" value="ECO:0007669"/>
    <property type="project" value="TreeGrafter"/>
</dbReference>
<evidence type="ECO:0000256" key="6">
    <source>
        <dbReference type="ARBA" id="ARBA00034617"/>
    </source>
</evidence>
<evidence type="ECO:0000259" key="9">
    <source>
        <dbReference type="PROSITE" id="PS51192"/>
    </source>
</evidence>
<dbReference type="GO" id="GO:0043138">
    <property type="term" value="F:3'-5' DNA helicase activity"/>
    <property type="evidence" value="ECO:0007669"/>
    <property type="project" value="UniProtKB-EC"/>
</dbReference>
<proteinExistence type="inferred from homology"/>
<gene>
    <name evidence="11" type="ORF">DFP72DRAFT_1076965</name>
</gene>
<dbReference type="EMBL" id="JACGCI010000099">
    <property type="protein sequence ID" value="KAF6745812.1"/>
    <property type="molecule type" value="Genomic_DNA"/>
</dbReference>
<feature type="domain" description="Helicase ATP-binding" evidence="9">
    <location>
        <begin position="48"/>
        <end position="219"/>
    </location>
</feature>
<evidence type="ECO:0000259" key="10">
    <source>
        <dbReference type="PROSITE" id="PS51194"/>
    </source>
</evidence>
<dbReference type="InterPro" id="IPR011545">
    <property type="entry name" value="DEAD/DEAH_box_helicase_dom"/>
</dbReference>
<evidence type="ECO:0000313" key="12">
    <source>
        <dbReference type="Proteomes" id="UP000521943"/>
    </source>
</evidence>
<keyword evidence="4" id="KW-0238">DNA-binding</keyword>
<dbReference type="Proteomes" id="UP000521943">
    <property type="component" value="Unassembled WGS sequence"/>
</dbReference>
<dbReference type="InterPro" id="IPR027417">
    <property type="entry name" value="P-loop_NTPase"/>
</dbReference>
<evidence type="ECO:0000313" key="11">
    <source>
        <dbReference type="EMBL" id="KAF6745812.1"/>
    </source>
</evidence>
<keyword evidence="12" id="KW-1185">Reference proteome</keyword>
<dbReference type="PANTHER" id="PTHR13710:SF105">
    <property type="entry name" value="ATP-DEPENDENT DNA HELICASE Q1"/>
    <property type="match status" value="1"/>
</dbReference>
<reference evidence="11 12" key="1">
    <citation type="submission" date="2020-07" db="EMBL/GenBank/DDBJ databases">
        <title>Comparative genomics of pyrophilous fungi reveals a link between fire events and developmental genes.</title>
        <authorList>
            <consortium name="DOE Joint Genome Institute"/>
            <person name="Steindorff A.S."/>
            <person name="Carver A."/>
            <person name="Calhoun S."/>
            <person name="Stillman K."/>
            <person name="Liu H."/>
            <person name="Lipzen A."/>
            <person name="Pangilinan J."/>
            <person name="Labutti K."/>
            <person name="Bruns T.D."/>
            <person name="Grigoriev I.V."/>
        </authorList>
    </citation>
    <scope>NUCLEOTIDE SEQUENCE [LARGE SCALE GENOMIC DNA]</scope>
    <source>
        <strain evidence="11 12">CBS 144469</strain>
    </source>
</reference>
<dbReference type="InterPro" id="IPR014001">
    <property type="entry name" value="Helicase_ATP-bd"/>
</dbReference>
<keyword evidence="2" id="KW-0547">Nucleotide-binding</keyword>
<evidence type="ECO:0000256" key="8">
    <source>
        <dbReference type="SAM" id="MobiDB-lite"/>
    </source>
</evidence>
<evidence type="ECO:0000256" key="4">
    <source>
        <dbReference type="ARBA" id="ARBA00023125"/>
    </source>
</evidence>
<keyword evidence="5" id="KW-0413">Isomerase</keyword>
<dbReference type="PANTHER" id="PTHR13710">
    <property type="entry name" value="DNA HELICASE RECQ FAMILY MEMBER"/>
    <property type="match status" value="1"/>
</dbReference>
<dbReference type="EC" id="5.6.2.4" evidence="7"/>
<dbReference type="GO" id="GO:0003677">
    <property type="term" value="F:DNA binding"/>
    <property type="evidence" value="ECO:0007669"/>
    <property type="project" value="UniProtKB-KW"/>
</dbReference>
<comment type="catalytic activity">
    <reaction evidence="6">
        <text>Couples ATP hydrolysis with the unwinding of duplex DNA by translocating in the 3'-5' direction.</text>
        <dbReference type="EC" id="5.6.2.4"/>
    </reaction>
</comment>
<evidence type="ECO:0000256" key="3">
    <source>
        <dbReference type="ARBA" id="ARBA00022840"/>
    </source>
</evidence>
<keyword evidence="3" id="KW-0067">ATP-binding</keyword>
<evidence type="ECO:0000256" key="7">
    <source>
        <dbReference type="ARBA" id="ARBA00034808"/>
    </source>
</evidence>
<feature type="region of interest" description="Disordered" evidence="8">
    <location>
        <begin position="591"/>
        <end position="618"/>
    </location>
</feature>
<dbReference type="GO" id="GO:0009378">
    <property type="term" value="F:four-way junction helicase activity"/>
    <property type="evidence" value="ECO:0007669"/>
    <property type="project" value="TreeGrafter"/>
</dbReference>
<dbReference type="GO" id="GO:0005694">
    <property type="term" value="C:chromosome"/>
    <property type="evidence" value="ECO:0007669"/>
    <property type="project" value="TreeGrafter"/>
</dbReference>
<dbReference type="GO" id="GO:0005524">
    <property type="term" value="F:ATP binding"/>
    <property type="evidence" value="ECO:0007669"/>
    <property type="project" value="UniProtKB-KW"/>
</dbReference>
<dbReference type="OrthoDB" id="10261556at2759"/>
<dbReference type="SMART" id="SM00487">
    <property type="entry name" value="DEXDc"/>
    <property type="match status" value="1"/>
</dbReference>
<dbReference type="GO" id="GO:0016787">
    <property type="term" value="F:hydrolase activity"/>
    <property type="evidence" value="ECO:0007669"/>
    <property type="project" value="UniProtKB-KW"/>
</dbReference>
<feature type="domain" description="Helicase C-terminal" evidence="10">
    <location>
        <begin position="232"/>
        <end position="393"/>
    </location>
</feature>